<comment type="caution">
    <text evidence="2">The sequence shown here is derived from an EMBL/GenBank/DDBJ whole genome shotgun (WGS) entry which is preliminary data.</text>
</comment>
<evidence type="ECO:0000256" key="1">
    <source>
        <dbReference type="SAM" id="MobiDB-lite"/>
    </source>
</evidence>
<dbReference type="EMBL" id="JRES01000296">
    <property type="protein sequence ID" value="KNC32648.1"/>
    <property type="molecule type" value="Genomic_DNA"/>
</dbReference>
<proteinExistence type="predicted"/>
<evidence type="ECO:0000313" key="3">
    <source>
        <dbReference type="Proteomes" id="UP000037069"/>
    </source>
</evidence>
<sequence>MLQQLKIFEDIQTSIESLAAVAFRWKGSVLVLFILQTIGGQEVDKKHHTPDHIEDQQDQVTQQLPTAEKPNSNNQIQPTHEPSQVSVEIPAKVQQVVTQVSQHIPEVLTQQLANGNRVVRSLQNRRNWQSMDLKGLRKCDFICNAVDVTVCGFNGRCYREFESQCELSTYNCLNTQKAEKLCYSANLFCYSAE</sequence>
<keyword evidence="3" id="KW-1185">Reference proteome</keyword>
<dbReference type="AlphaFoldDB" id="A0A0L0CJR3"/>
<organism evidence="2 3">
    <name type="scientific">Lucilia cuprina</name>
    <name type="common">Green bottle fly</name>
    <name type="synonym">Australian sheep blowfly</name>
    <dbReference type="NCBI Taxonomy" id="7375"/>
    <lineage>
        <taxon>Eukaryota</taxon>
        <taxon>Metazoa</taxon>
        <taxon>Ecdysozoa</taxon>
        <taxon>Arthropoda</taxon>
        <taxon>Hexapoda</taxon>
        <taxon>Insecta</taxon>
        <taxon>Pterygota</taxon>
        <taxon>Neoptera</taxon>
        <taxon>Endopterygota</taxon>
        <taxon>Diptera</taxon>
        <taxon>Brachycera</taxon>
        <taxon>Muscomorpha</taxon>
        <taxon>Oestroidea</taxon>
        <taxon>Calliphoridae</taxon>
        <taxon>Luciliinae</taxon>
        <taxon>Lucilia</taxon>
    </lineage>
</organism>
<accession>A0A0L0CJR3</accession>
<dbReference type="Proteomes" id="UP000037069">
    <property type="component" value="Unassembled WGS sequence"/>
</dbReference>
<gene>
    <name evidence="2" type="ORF">FF38_13219</name>
</gene>
<dbReference type="OrthoDB" id="8028076at2759"/>
<reference evidence="2 3" key="1">
    <citation type="journal article" date="2015" name="Nat. Commun.">
        <title>Lucilia cuprina genome unlocks parasitic fly biology to underpin future interventions.</title>
        <authorList>
            <person name="Anstead C.A."/>
            <person name="Korhonen P.K."/>
            <person name="Young N.D."/>
            <person name="Hall R.S."/>
            <person name="Jex A.R."/>
            <person name="Murali S.C."/>
            <person name="Hughes D.S."/>
            <person name="Lee S.F."/>
            <person name="Perry T."/>
            <person name="Stroehlein A.J."/>
            <person name="Ansell B.R."/>
            <person name="Breugelmans B."/>
            <person name="Hofmann A."/>
            <person name="Qu J."/>
            <person name="Dugan S."/>
            <person name="Lee S.L."/>
            <person name="Chao H."/>
            <person name="Dinh H."/>
            <person name="Han Y."/>
            <person name="Doddapaneni H.V."/>
            <person name="Worley K.C."/>
            <person name="Muzny D.M."/>
            <person name="Ioannidis P."/>
            <person name="Waterhouse R.M."/>
            <person name="Zdobnov E.M."/>
            <person name="James P.J."/>
            <person name="Bagnall N.H."/>
            <person name="Kotze A.C."/>
            <person name="Gibbs R.A."/>
            <person name="Richards S."/>
            <person name="Batterham P."/>
            <person name="Gasser R.B."/>
        </authorList>
    </citation>
    <scope>NUCLEOTIDE SEQUENCE [LARGE SCALE GENOMIC DNA]</scope>
    <source>
        <strain evidence="2 3">LS</strain>
        <tissue evidence="2">Full body</tissue>
    </source>
</reference>
<name>A0A0L0CJR3_LUCCU</name>
<evidence type="ECO:0000313" key="2">
    <source>
        <dbReference type="EMBL" id="KNC32648.1"/>
    </source>
</evidence>
<protein>
    <submittedName>
        <fullName evidence="2">Uncharacterized protein</fullName>
    </submittedName>
</protein>
<feature type="compositionally biased region" description="Polar residues" evidence="1">
    <location>
        <begin position="58"/>
        <end position="84"/>
    </location>
</feature>
<feature type="region of interest" description="Disordered" evidence="1">
    <location>
        <begin position="45"/>
        <end position="84"/>
    </location>
</feature>
<feature type="compositionally biased region" description="Basic and acidic residues" evidence="1">
    <location>
        <begin position="45"/>
        <end position="55"/>
    </location>
</feature>